<feature type="transmembrane region" description="Helical" evidence="5">
    <location>
        <begin position="62"/>
        <end position="86"/>
    </location>
</feature>
<protein>
    <recommendedName>
        <fullName evidence="6">RETREG1-3/ARL6IP-like N-terminal reticulon-homology domain-containing protein</fullName>
    </recommendedName>
</protein>
<dbReference type="InterPro" id="IPR052114">
    <property type="entry name" value="ER_autophagy_membrane_reg"/>
</dbReference>
<dbReference type="GO" id="GO:0005783">
    <property type="term" value="C:endoplasmic reticulum"/>
    <property type="evidence" value="ECO:0007669"/>
    <property type="project" value="UniProtKB-ARBA"/>
</dbReference>
<evidence type="ECO:0000313" key="8">
    <source>
        <dbReference type="Proteomes" id="UP000663879"/>
    </source>
</evidence>
<organism evidence="7 8">
    <name type="scientific">Brachionus calyciflorus</name>
    <dbReference type="NCBI Taxonomy" id="104777"/>
    <lineage>
        <taxon>Eukaryota</taxon>
        <taxon>Metazoa</taxon>
        <taxon>Spiralia</taxon>
        <taxon>Gnathifera</taxon>
        <taxon>Rotifera</taxon>
        <taxon>Eurotatoria</taxon>
        <taxon>Monogononta</taxon>
        <taxon>Pseudotrocha</taxon>
        <taxon>Ploima</taxon>
        <taxon>Brachionidae</taxon>
        <taxon>Brachionus</taxon>
    </lineage>
</organism>
<evidence type="ECO:0000256" key="1">
    <source>
        <dbReference type="ARBA" id="ARBA00004141"/>
    </source>
</evidence>
<evidence type="ECO:0000313" key="7">
    <source>
        <dbReference type="EMBL" id="CAF0716064.1"/>
    </source>
</evidence>
<name>A0A813MBA6_9BILA</name>
<evidence type="ECO:0000256" key="5">
    <source>
        <dbReference type="SAM" id="Phobius"/>
    </source>
</evidence>
<comment type="subcellular location">
    <subcellularLocation>
        <location evidence="1">Membrane</location>
        <topology evidence="1">Multi-pass membrane protein</topology>
    </subcellularLocation>
</comment>
<dbReference type="EMBL" id="CAJNOC010000112">
    <property type="protein sequence ID" value="CAF0716064.1"/>
    <property type="molecule type" value="Genomic_DNA"/>
</dbReference>
<reference evidence="7" key="1">
    <citation type="submission" date="2021-02" db="EMBL/GenBank/DDBJ databases">
        <authorList>
            <person name="Nowell W R."/>
        </authorList>
    </citation>
    <scope>NUCLEOTIDE SEQUENCE</scope>
    <source>
        <strain evidence="7">Ploen Becks lab</strain>
    </source>
</reference>
<dbReference type="PANTHER" id="PTHR20952">
    <property type="entry name" value="ADP-RIBOSYLATION-LIKE FACTOR 6-INTERACTING PROTEIN"/>
    <property type="match status" value="1"/>
</dbReference>
<dbReference type="OrthoDB" id="6416122at2759"/>
<feature type="transmembrane region" description="Helical" evidence="5">
    <location>
        <begin position="152"/>
        <end position="168"/>
    </location>
</feature>
<sequence>MNSDEVLTDTEILKQKLENWKLLLLPINNLLDWEHRYAPFLIITVNTLVFGFIWYYNPSVLTLISIIGIFSLCIEIAIPFLVSYFFKSTEWDSRSEAKYTRICERLSNFQNHVLNFKTKLENTRRERQPLYFLIVFFFFVFCAYVGQMVDNLLLTFLAIMVITLTPGARRHRLLPRTLNKIKRTLGFSTSYQVKASTSSTAQKYHLN</sequence>
<evidence type="ECO:0000259" key="6">
    <source>
        <dbReference type="Pfam" id="PF24456"/>
    </source>
</evidence>
<gene>
    <name evidence="7" type="ORF">OXX778_LOCUS1653</name>
</gene>
<keyword evidence="3 5" id="KW-1133">Transmembrane helix</keyword>
<keyword evidence="2 5" id="KW-0812">Transmembrane</keyword>
<evidence type="ECO:0000256" key="3">
    <source>
        <dbReference type="ARBA" id="ARBA00022989"/>
    </source>
</evidence>
<evidence type="ECO:0000256" key="2">
    <source>
        <dbReference type="ARBA" id="ARBA00022692"/>
    </source>
</evidence>
<feature type="transmembrane region" description="Helical" evidence="5">
    <location>
        <begin position="37"/>
        <end position="56"/>
    </location>
</feature>
<dbReference type="Pfam" id="PF24456">
    <property type="entry name" value="RHD_RETREG1-3"/>
    <property type="match status" value="1"/>
</dbReference>
<dbReference type="Proteomes" id="UP000663879">
    <property type="component" value="Unassembled WGS sequence"/>
</dbReference>
<dbReference type="AlphaFoldDB" id="A0A813MBA6"/>
<proteinExistence type="predicted"/>
<keyword evidence="4 5" id="KW-0472">Membrane</keyword>
<dbReference type="PANTHER" id="PTHR20952:SF0">
    <property type="entry name" value="ADP-RIBOSYLATION FACTOR-LIKE PROTEIN 6-INTERACTING PROTEIN 1"/>
    <property type="match status" value="1"/>
</dbReference>
<accession>A0A813MBA6</accession>
<feature type="domain" description="RETREG1-3/ARL6IP-like N-terminal reticulon-homology" evidence="6">
    <location>
        <begin position="20"/>
        <end position="185"/>
    </location>
</feature>
<dbReference type="InterPro" id="IPR057282">
    <property type="entry name" value="RETREG1-3-like_RHD"/>
</dbReference>
<comment type="caution">
    <text evidence="7">The sequence shown here is derived from an EMBL/GenBank/DDBJ whole genome shotgun (WGS) entry which is preliminary data.</text>
</comment>
<dbReference type="GO" id="GO:0016020">
    <property type="term" value="C:membrane"/>
    <property type="evidence" value="ECO:0007669"/>
    <property type="project" value="UniProtKB-SubCell"/>
</dbReference>
<evidence type="ECO:0000256" key="4">
    <source>
        <dbReference type="ARBA" id="ARBA00023136"/>
    </source>
</evidence>
<feature type="transmembrane region" description="Helical" evidence="5">
    <location>
        <begin position="129"/>
        <end position="146"/>
    </location>
</feature>
<keyword evidence="8" id="KW-1185">Reference proteome</keyword>